<evidence type="ECO:0000256" key="8">
    <source>
        <dbReference type="ARBA" id="ARBA00060121"/>
    </source>
</evidence>
<keyword evidence="4" id="KW-0732">Signal</keyword>
<keyword evidence="7" id="KW-0720">Serine protease</keyword>
<comment type="similarity">
    <text evidence="2">Belongs to the peptidase S9A family.</text>
</comment>
<dbReference type="SUPFAM" id="SSF50993">
    <property type="entry name" value="Peptidase/esterase 'gauge' domain"/>
    <property type="match status" value="1"/>
</dbReference>
<evidence type="ECO:0000256" key="7">
    <source>
        <dbReference type="ARBA" id="ARBA00022825"/>
    </source>
</evidence>
<comment type="subcellular location">
    <subcellularLocation>
        <location evidence="1">Periplasm</location>
    </subcellularLocation>
</comment>
<dbReference type="EMBL" id="FOFN01000002">
    <property type="protein sequence ID" value="SEQ47295.1"/>
    <property type="molecule type" value="Genomic_DNA"/>
</dbReference>
<dbReference type="Pfam" id="PF02897">
    <property type="entry name" value="Peptidase_S9_N"/>
    <property type="match status" value="1"/>
</dbReference>
<proteinExistence type="inferred from homology"/>
<evidence type="ECO:0000259" key="10">
    <source>
        <dbReference type="Pfam" id="PF00326"/>
    </source>
</evidence>
<protein>
    <recommendedName>
        <fullName evidence="9">Proline-specific endopeptidase</fullName>
    </recommendedName>
</protein>
<feature type="domain" description="Peptidase S9A N-terminal" evidence="11">
    <location>
        <begin position="10"/>
        <end position="410"/>
    </location>
</feature>
<keyword evidence="13" id="KW-1185">Reference proteome</keyword>
<dbReference type="FunFam" id="3.40.50.1820:FF:000005">
    <property type="entry name" value="Prolyl endopeptidase"/>
    <property type="match status" value="1"/>
</dbReference>
<comment type="function">
    <text evidence="8">Cleaves peptide bonds on the C-terminal side of prolyl residues within peptides that are up to approximately 30 amino acids long. Has an absolute requirement for an X-Pro bond in the trans configuration immediately preceding the Pro-Y scissible bond.</text>
</comment>
<keyword evidence="3" id="KW-0645">Protease</keyword>
<evidence type="ECO:0000256" key="5">
    <source>
        <dbReference type="ARBA" id="ARBA00022764"/>
    </source>
</evidence>
<reference evidence="12 13" key="1">
    <citation type="submission" date="2016-10" db="EMBL/GenBank/DDBJ databases">
        <authorList>
            <person name="de Groot N.N."/>
        </authorList>
    </citation>
    <scope>NUCLEOTIDE SEQUENCE [LARGE SCALE GENOMIC DNA]</scope>
    <source>
        <strain evidence="12 13">DSM 21035</strain>
    </source>
</reference>
<dbReference type="PANTHER" id="PTHR11757:SF19">
    <property type="entry name" value="PROLYL ENDOPEPTIDASE-LIKE"/>
    <property type="match status" value="1"/>
</dbReference>
<dbReference type="InterPro" id="IPR051543">
    <property type="entry name" value="Serine_Peptidase_S9A"/>
</dbReference>
<dbReference type="GO" id="GO:0006508">
    <property type="term" value="P:proteolysis"/>
    <property type="evidence" value="ECO:0007669"/>
    <property type="project" value="UniProtKB-KW"/>
</dbReference>
<dbReference type="InterPro" id="IPR001375">
    <property type="entry name" value="Peptidase_S9_cat"/>
</dbReference>
<dbReference type="OrthoDB" id="9801421at2"/>
<evidence type="ECO:0000259" key="11">
    <source>
        <dbReference type="Pfam" id="PF02897"/>
    </source>
</evidence>
<sequence length="689" mass="79715">MPNTINTINPPVAKKIPYKLTIHNDTRIDNYYWLNDREDKEVLDYLNAENEYTKAIMQHTESFQKELFEEMKARIKEDDTSVPYKLNGYWYFTKFETGKDYPIYVRKKEHLEAPEEIMFDCNAMAKNHAYFKLGGISISPDNTMAAFSTDVVSRRQYTIQVKNLITGEIYTDEIKNTTGSITWANDNKTLFYSKKDEVTLRSHKIFRHVLGTDVEDDIEVFHEEDETFNTFIYKTKSKKYLVIGSSSTLTTEYRILNANTPNEPFKVFQKRTQDLEYSIAHFHDSFYIITNANESINFKVCKTLETKTNKENWEDIIPHRKHVLVEDIEIFKDYLVVNERENGLNNIRIISWEGNEDYYLPFDNETYNAYLGNNPDFESDTLRYGYNGLTNPSSIIDYNFKTKTKDIKKEQEVLGGTFKKENYESKRIWATARDGVKIPISIVYKKGVKLDGKNPLLQYAYGSYGSTTDPTFSSIRLSLLDRGFVYAISHVRGGEYLGRNWYENGKLLTKKNTFTDFIDCSKHLISEGYTSEKHLYAYGGSAGGLLMGAIINMNPELYNGVLAAVPFVDVVTTMLDESIPLTTGEYDEWGNPNNIEFYNYMKSYSPYDNVEAKAYPNMLVTTGLHDSQVQYWEPAKWVAKLRDLKTDTNKLLLHTDMDAGHGGASGRFESLKEVALEYAFLLDLEDIRR</sequence>
<dbReference type="PANTHER" id="PTHR11757">
    <property type="entry name" value="PROTEASE FAMILY S9A OLIGOPEPTIDASE"/>
    <property type="match status" value="1"/>
</dbReference>
<dbReference type="Gene3D" id="2.130.10.120">
    <property type="entry name" value="Prolyl oligopeptidase, N-terminal domain"/>
    <property type="match status" value="1"/>
</dbReference>
<evidence type="ECO:0000256" key="3">
    <source>
        <dbReference type="ARBA" id="ARBA00022670"/>
    </source>
</evidence>
<dbReference type="InterPro" id="IPR002470">
    <property type="entry name" value="Peptidase_S9A"/>
</dbReference>
<dbReference type="Proteomes" id="UP000198999">
    <property type="component" value="Unassembled WGS sequence"/>
</dbReference>
<dbReference type="PRINTS" id="PR00862">
    <property type="entry name" value="PROLIGOPTASE"/>
</dbReference>
<dbReference type="GO" id="GO:0004252">
    <property type="term" value="F:serine-type endopeptidase activity"/>
    <property type="evidence" value="ECO:0007669"/>
    <property type="project" value="InterPro"/>
</dbReference>
<keyword evidence="6" id="KW-0378">Hydrolase</keyword>
<evidence type="ECO:0000256" key="6">
    <source>
        <dbReference type="ARBA" id="ARBA00022801"/>
    </source>
</evidence>
<organism evidence="12 13">
    <name type="scientific">Hyunsoonleella jejuensis</name>
    <dbReference type="NCBI Taxonomy" id="419940"/>
    <lineage>
        <taxon>Bacteria</taxon>
        <taxon>Pseudomonadati</taxon>
        <taxon>Bacteroidota</taxon>
        <taxon>Flavobacteriia</taxon>
        <taxon>Flavobacteriales</taxon>
        <taxon>Flavobacteriaceae</taxon>
    </lineage>
</organism>
<evidence type="ECO:0000256" key="2">
    <source>
        <dbReference type="ARBA" id="ARBA00005228"/>
    </source>
</evidence>
<evidence type="ECO:0000313" key="13">
    <source>
        <dbReference type="Proteomes" id="UP000198999"/>
    </source>
</evidence>
<dbReference type="GO" id="GO:0042597">
    <property type="term" value="C:periplasmic space"/>
    <property type="evidence" value="ECO:0007669"/>
    <property type="project" value="UniProtKB-SubCell"/>
</dbReference>
<dbReference type="InterPro" id="IPR023302">
    <property type="entry name" value="Pept_S9A_N"/>
</dbReference>
<dbReference type="AlphaFoldDB" id="A0A1H9GAV0"/>
<dbReference type="SUPFAM" id="SSF53474">
    <property type="entry name" value="alpha/beta-Hydrolases"/>
    <property type="match status" value="1"/>
</dbReference>
<keyword evidence="5" id="KW-0574">Periplasm</keyword>
<evidence type="ECO:0000256" key="9">
    <source>
        <dbReference type="ARBA" id="ARBA00081187"/>
    </source>
</evidence>
<dbReference type="Pfam" id="PF00326">
    <property type="entry name" value="Peptidase_S9"/>
    <property type="match status" value="1"/>
</dbReference>
<feature type="domain" description="Peptidase S9 prolyl oligopeptidase catalytic" evidence="10">
    <location>
        <begin position="471"/>
        <end position="682"/>
    </location>
</feature>
<gene>
    <name evidence="12" type="ORF">SAMN05421824_1744</name>
</gene>
<evidence type="ECO:0000256" key="1">
    <source>
        <dbReference type="ARBA" id="ARBA00004418"/>
    </source>
</evidence>
<dbReference type="Gene3D" id="3.40.50.1820">
    <property type="entry name" value="alpha/beta hydrolase"/>
    <property type="match status" value="1"/>
</dbReference>
<evidence type="ECO:0000313" key="12">
    <source>
        <dbReference type="EMBL" id="SEQ47295.1"/>
    </source>
</evidence>
<evidence type="ECO:0000256" key="4">
    <source>
        <dbReference type="ARBA" id="ARBA00022729"/>
    </source>
</evidence>
<dbReference type="InterPro" id="IPR029058">
    <property type="entry name" value="AB_hydrolase_fold"/>
</dbReference>
<dbReference type="STRING" id="419940.SAMN05421824_1744"/>
<dbReference type="RefSeq" id="WP_092578571.1">
    <property type="nucleotide sequence ID" value="NZ_FOFN01000002.1"/>
</dbReference>
<accession>A0A1H9GAV0</accession>
<name>A0A1H9GAV0_9FLAO</name>